<proteinExistence type="inferred from homology"/>
<accession>W6MJX1</accession>
<feature type="compositionally biased region" description="Low complexity" evidence="7">
    <location>
        <begin position="673"/>
        <end position="685"/>
    </location>
</feature>
<keyword evidence="10" id="KW-1185">Reference proteome</keyword>
<feature type="transmembrane region" description="Helical" evidence="8">
    <location>
        <begin position="197"/>
        <end position="214"/>
    </location>
</feature>
<evidence type="ECO:0000313" key="9">
    <source>
        <dbReference type="EMBL" id="CDK26591.1"/>
    </source>
</evidence>
<comment type="subcellular location">
    <subcellularLocation>
        <location evidence="1">Membrane</location>
        <topology evidence="1">Multi-pass membrane protein</topology>
    </subcellularLocation>
</comment>
<feature type="transmembrane region" description="Helical" evidence="8">
    <location>
        <begin position="288"/>
        <end position="311"/>
    </location>
</feature>
<keyword evidence="4 8" id="KW-1133">Transmembrane helix</keyword>
<evidence type="ECO:0000256" key="7">
    <source>
        <dbReference type="SAM" id="MobiDB-lite"/>
    </source>
</evidence>
<dbReference type="STRING" id="1382522.W6MJX1"/>
<feature type="transmembrane region" description="Helical" evidence="8">
    <location>
        <begin position="166"/>
        <end position="185"/>
    </location>
</feature>
<feature type="transmembrane region" description="Helical" evidence="8">
    <location>
        <begin position="394"/>
        <end position="416"/>
    </location>
</feature>
<keyword evidence="3 8" id="KW-0812">Transmembrane</keyword>
<feature type="transmembrane region" description="Helical" evidence="8">
    <location>
        <begin position="618"/>
        <end position="641"/>
    </location>
</feature>
<feature type="transmembrane region" description="Helical" evidence="8">
    <location>
        <begin position="349"/>
        <end position="373"/>
    </location>
</feature>
<reference evidence="9" key="2">
    <citation type="submission" date="2014-02" db="EMBL/GenBank/DDBJ databases">
        <title>Complete DNA sequence of /Kuraishia capsulata/ illustrates novel genomic features among budding yeasts (/Saccharomycotina/).</title>
        <authorList>
            <person name="Morales L."/>
            <person name="Noel B."/>
            <person name="Porcel B."/>
            <person name="Marcet-Houben M."/>
            <person name="Hullo M-F."/>
            <person name="Sacerdot C."/>
            <person name="Tekaia F."/>
            <person name="Leh-Louis V."/>
            <person name="Despons L."/>
            <person name="Khanna V."/>
            <person name="Aury J-M."/>
            <person name="Barbe V."/>
            <person name="Couloux A."/>
            <person name="Labadie K."/>
            <person name="Pelletier E."/>
            <person name="Souciet J-L."/>
            <person name="Boekhout T."/>
            <person name="Gabaldon T."/>
            <person name="Wincker P."/>
            <person name="Dujon B."/>
        </authorList>
    </citation>
    <scope>NUCLEOTIDE SEQUENCE</scope>
    <source>
        <strain evidence="9">CBS 1993</strain>
    </source>
</reference>
<evidence type="ECO:0000256" key="4">
    <source>
        <dbReference type="ARBA" id="ARBA00022989"/>
    </source>
</evidence>
<dbReference type="Gene3D" id="1.20.1730.10">
    <property type="entry name" value="Sodium/glucose cotransporter"/>
    <property type="match status" value="1"/>
</dbReference>
<feature type="transmembrane region" description="Helical" evidence="8">
    <location>
        <begin position="88"/>
        <end position="108"/>
    </location>
</feature>
<feature type="transmembrane region" description="Helical" evidence="8">
    <location>
        <begin position="323"/>
        <end position="343"/>
    </location>
</feature>
<dbReference type="HOGENOM" id="CLU_010778_2_1_1"/>
<evidence type="ECO:0000256" key="1">
    <source>
        <dbReference type="ARBA" id="ARBA00004141"/>
    </source>
</evidence>
<dbReference type="CDD" id="cd11476">
    <property type="entry name" value="SLC5sbd_DUR3"/>
    <property type="match status" value="1"/>
</dbReference>
<dbReference type="AlphaFoldDB" id="W6MJX1"/>
<evidence type="ECO:0000313" key="10">
    <source>
        <dbReference type="Proteomes" id="UP000019384"/>
    </source>
</evidence>
<feature type="transmembrane region" description="Helical" evidence="8">
    <location>
        <begin position="422"/>
        <end position="442"/>
    </location>
</feature>
<dbReference type="GeneID" id="34519981"/>
<protein>
    <recommendedName>
        <fullName evidence="11">Urea active transporter</fullName>
    </recommendedName>
</protein>
<feature type="transmembrane region" description="Helical" evidence="8">
    <location>
        <begin position="449"/>
        <end position="470"/>
    </location>
</feature>
<dbReference type="GO" id="GO:0005886">
    <property type="term" value="C:plasma membrane"/>
    <property type="evidence" value="ECO:0007669"/>
    <property type="project" value="TreeGrafter"/>
</dbReference>
<feature type="transmembrane region" description="Helical" evidence="8">
    <location>
        <begin position="588"/>
        <end position="612"/>
    </location>
</feature>
<dbReference type="EMBL" id="HG793127">
    <property type="protein sequence ID" value="CDK26591.1"/>
    <property type="molecule type" value="Genomic_DNA"/>
</dbReference>
<dbReference type="PROSITE" id="PS50283">
    <property type="entry name" value="NA_SOLUT_SYMP_3"/>
    <property type="match status" value="1"/>
</dbReference>
<comment type="similarity">
    <text evidence="2 6">Belongs to the sodium:solute symporter (SSF) (TC 2.A.21) family.</text>
</comment>
<gene>
    <name evidence="9" type="ORF">KUCA_T00002564001</name>
</gene>
<dbReference type="PANTHER" id="PTHR46154:SF2">
    <property type="entry name" value="SOLUTE SYMPORTER FAMILY TRANSPORTER (AFU_ORTHOLOGUE AFUA_6G03200)"/>
    <property type="match status" value="1"/>
</dbReference>
<organism evidence="9 10">
    <name type="scientific">Kuraishia capsulata CBS 1993</name>
    <dbReference type="NCBI Taxonomy" id="1382522"/>
    <lineage>
        <taxon>Eukaryota</taxon>
        <taxon>Fungi</taxon>
        <taxon>Dikarya</taxon>
        <taxon>Ascomycota</taxon>
        <taxon>Saccharomycotina</taxon>
        <taxon>Pichiomycetes</taxon>
        <taxon>Pichiales</taxon>
        <taxon>Pichiaceae</taxon>
        <taxon>Kuraishia</taxon>
    </lineage>
</organism>
<feature type="transmembrane region" description="Helical" evidence="8">
    <location>
        <begin position="12"/>
        <end position="31"/>
    </location>
</feature>
<feature type="transmembrane region" description="Helical" evidence="8">
    <location>
        <begin position="52"/>
        <end position="68"/>
    </location>
</feature>
<evidence type="ECO:0000256" key="3">
    <source>
        <dbReference type="ARBA" id="ARBA00022692"/>
    </source>
</evidence>
<evidence type="ECO:0000256" key="8">
    <source>
        <dbReference type="SAM" id="Phobius"/>
    </source>
</evidence>
<dbReference type="RefSeq" id="XP_022458593.1">
    <property type="nucleotide sequence ID" value="XM_022602827.1"/>
</dbReference>
<dbReference type="InterPro" id="IPR031155">
    <property type="entry name" value="DUR"/>
</dbReference>
<feature type="transmembrane region" description="Helical" evidence="8">
    <location>
        <begin position="129"/>
        <end position="160"/>
    </location>
</feature>
<feature type="region of interest" description="Disordered" evidence="7">
    <location>
        <begin position="665"/>
        <end position="693"/>
    </location>
</feature>
<dbReference type="OrthoDB" id="6132759at2759"/>
<dbReference type="PANTHER" id="PTHR46154">
    <property type="match status" value="1"/>
</dbReference>
<keyword evidence="5 8" id="KW-0472">Membrane</keyword>
<dbReference type="InterPro" id="IPR038377">
    <property type="entry name" value="Na/Glc_symporter_sf"/>
</dbReference>
<dbReference type="Proteomes" id="UP000019384">
    <property type="component" value="Unassembled WGS sequence"/>
</dbReference>
<dbReference type="Pfam" id="PF00474">
    <property type="entry name" value="SSF"/>
    <property type="match status" value="1"/>
</dbReference>
<dbReference type="GO" id="GO:0015204">
    <property type="term" value="F:urea transmembrane transporter activity"/>
    <property type="evidence" value="ECO:0007669"/>
    <property type="project" value="InterPro"/>
</dbReference>
<evidence type="ECO:0008006" key="11">
    <source>
        <dbReference type="Google" id="ProtNLM"/>
    </source>
</evidence>
<evidence type="ECO:0000256" key="5">
    <source>
        <dbReference type="ARBA" id="ARBA00023136"/>
    </source>
</evidence>
<name>W6MJX1_9ASCO</name>
<reference evidence="9" key="1">
    <citation type="submission" date="2013-12" db="EMBL/GenBank/DDBJ databases">
        <authorList>
            <person name="Genoscope - CEA"/>
        </authorList>
    </citation>
    <scope>NUCLEOTIDE SEQUENCE</scope>
    <source>
        <strain evidence="9">CBS 1993</strain>
    </source>
</reference>
<dbReference type="InterPro" id="IPR001734">
    <property type="entry name" value="Na/solute_symporter"/>
</dbReference>
<feature type="transmembrane region" description="Helical" evidence="8">
    <location>
        <begin position="490"/>
        <end position="511"/>
    </location>
</feature>
<sequence>MEPTLSQGVGYGVIVGLGAFFALMMNVITIVQNKFTKFNAGKVDEFTAASRNIPFGLIICGIVSSWTWSLTLLQSSTESYYLGVSGSYYYGLGGLLQVGIFSVIAAKVKVNANLVTTFAELGYFRFGTWGHLAFLWSGIICNAIVSACILLGGGAVFSAITGISEYAALFLIPLGVAAYVSLGGLRATFISDATHTFILLIFVIIFVFTVYVGSSKIGSPGRMWELLKEVSKTTPVDTNYHGEYLTFRSADGAVYAVRSTITGFGLVACDQAYWSRAIAGKDRVIGPAYFVAALCWFIIPFSLGASLGLSARALSVYPDFPTLSSAEVGAGLCSVASAVYLLGKAGATMMMLMVFLSVTSSFSGELIATSTLISYDIYKKYIRKNATPHEVVRVAKIMVFVWALFSAGLSSAFNAAGIGLGWLFNFLGVATASGVFPIALAFTWSGLTTLGAVVGSIGSMCIALIVWLVTCKAYMGTINVDNLSNDWVSFAGNSAAIVCGGVISIGLSLIFPEKETFEWEDTRNRTILVGESKEAHREHQERLENLTSAEQRAVAHETNAGDDSSLDIELDQEIDQVFLGAQFKKYTILFGITALIFAFVIPVPLSAAPYIWSKKFLAGVVGIIIAWLFVSFSVVIILPIWESKEYLWNLFLVIIGKQTIEQFHNSQEGGDESSGSGSSVEVDVSPIVEKTGA</sequence>
<evidence type="ECO:0000256" key="6">
    <source>
        <dbReference type="RuleBase" id="RU362091"/>
    </source>
</evidence>
<evidence type="ECO:0000256" key="2">
    <source>
        <dbReference type="ARBA" id="ARBA00006434"/>
    </source>
</evidence>